<reference evidence="2 3" key="1">
    <citation type="submission" date="2019-12" db="EMBL/GenBank/DDBJ databases">
        <title>Maritimibacter sp. nov. sp. isolated from sea sand.</title>
        <authorList>
            <person name="Kim J."/>
            <person name="Jeong S.E."/>
            <person name="Jung H.S."/>
            <person name="Jeon C.O."/>
        </authorList>
    </citation>
    <scope>NUCLEOTIDE SEQUENCE [LARGE SCALE GENOMIC DNA]</scope>
    <source>
        <strain evidence="2 3">DP07</strain>
    </source>
</reference>
<comment type="caution">
    <text evidence="2">The sequence shown here is derived from an EMBL/GenBank/DDBJ whole genome shotgun (WGS) entry which is preliminary data.</text>
</comment>
<feature type="region of interest" description="Disordered" evidence="1">
    <location>
        <begin position="101"/>
        <end position="120"/>
    </location>
</feature>
<dbReference type="EMBL" id="WTUX01000067">
    <property type="protein sequence ID" value="MZR15412.1"/>
    <property type="molecule type" value="Genomic_DNA"/>
</dbReference>
<protein>
    <submittedName>
        <fullName evidence="2">Uncharacterized protein</fullName>
    </submittedName>
</protein>
<dbReference type="RefSeq" id="WP_161353822.1">
    <property type="nucleotide sequence ID" value="NZ_WTUX01000067.1"/>
</dbReference>
<sequence length="120" mass="12947">MEFDNKLEERAWKAQARADKAKFKANLAKAKVVEQAEKEIGSATLAKLKEMGADKARPFLKTLEGDLSASTLKYLASIGLMSKDEAQAAIKANEDARIAQREARKAARAAKATKAPTGGQ</sequence>
<dbReference type="Proteomes" id="UP000467322">
    <property type="component" value="Unassembled WGS sequence"/>
</dbReference>
<feature type="compositionally biased region" description="Low complexity" evidence="1">
    <location>
        <begin position="109"/>
        <end position="120"/>
    </location>
</feature>
<evidence type="ECO:0000313" key="2">
    <source>
        <dbReference type="EMBL" id="MZR15412.1"/>
    </source>
</evidence>
<organism evidence="2 3">
    <name type="scientific">Maritimibacter harenae</name>
    <dbReference type="NCBI Taxonomy" id="2606218"/>
    <lineage>
        <taxon>Bacteria</taxon>
        <taxon>Pseudomonadati</taxon>
        <taxon>Pseudomonadota</taxon>
        <taxon>Alphaproteobacteria</taxon>
        <taxon>Rhodobacterales</taxon>
        <taxon>Roseobacteraceae</taxon>
        <taxon>Maritimibacter</taxon>
    </lineage>
</organism>
<proteinExistence type="predicted"/>
<accession>A0A845M7V0</accession>
<evidence type="ECO:0000313" key="3">
    <source>
        <dbReference type="Proteomes" id="UP000467322"/>
    </source>
</evidence>
<gene>
    <name evidence="2" type="ORF">GQE99_20560</name>
</gene>
<evidence type="ECO:0000256" key="1">
    <source>
        <dbReference type="SAM" id="MobiDB-lite"/>
    </source>
</evidence>
<keyword evidence="3" id="KW-1185">Reference proteome</keyword>
<name>A0A845M7V0_9RHOB</name>
<dbReference type="AlphaFoldDB" id="A0A845M7V0"/>